<accession>A0A9P9G6A0</accession>
<gene>
    <name evidence="2" type="ORF">BKA55DRAFT_544309</name>
</gene>
<comment type="caution">
    <text evidence="2">The sequence shown here is derived from an EMBL/GenBank/DDBJ whole genome shotgun (WGS) entry which is preliminary data.</text>
</comment>
<proteinExistence type="predicted"/>
<reference evidence="2" key="1">
    <citation type="journal article" date="2021" name="Nat. Commun.">
        <title>Genetic determinants of endophytism in the Arabidopsis root mycobiome.</title>
        <authorList>
            <person name="Mesny F."/>
            <person name="Miyauchi S."/>
            <person name="Thiergart T."/>
            <person name="Pickel B."/>
            <person name="Atanasova L."/>
            <person name="Karlsson M."/>
            <person name="Huettel B."/>
            <person name="Barry K.W."/>
            <person name="Haridas S."/>
            <person name="Chen C."/>
            <person name="Bauer D."/>
            <person name="Andreopoulos W."/>
            <person name="Pangilinan J."/>
            <person name="LaButti K."/>
            <person name="Riley R."/>
            <person name="Lipzen A."/>
            <person name="Clum A."/>
            <person name="Drula E."/>
            <person name="Henrissat B."/>
            <person name="Kohler A."/>
            <person name="Grigoriev I.V."/>
            <person name="Martin F.M."/>
            <person name="Hacquard S."/>
        </authorList>
    </citation>
    <scope>NUCLEOTIDE SEQUENCE</scope>
    <source>
        <strain evidence="2">MPI-CAGE-AT-0023</strain>
    </source>
</reference>
<dbReference type="Proteomes" id="UP000720189">
    <property type="component" value="Unassembled WGS sequence"/>
</dbReference>
<protein>
    <submittedName>
        <fullName evidence="2">Uncharacterized protein</fullName>
    </submittedName>
</protein>
<evidence type="ECO:0000313" key="2">
    <source>
        <dbReference type="EMBL" id="KAH7233824.1"/>
    </source>
</evidence>
<keyword evidence="3" id="KW-1185">Reference proteome</keyword>
<dbReference type="AlphaFoldDB" id="A0A9P9G6A0"/>
<evidence type="ECO:0000313" key="3">
    <source>
        <dbReference type="Proteomes" id="UP000720189"/>
    </source>
</evidence>
<dbReference type="EMBL" id="JAGMUX010000018">
    <property type="protein sequence ID" value="KAH7233824.1"/>
    <property type="molecule type" value="Genomic_DNA"/>
</dbReference>
<feature type="compositionally biased region" description="Polar residues" evidence="1">
    <location>
        <begin position="127"/>
        <end position="147"/>
    </location>
</feature>
<dbReference type="GeneID" id="70220648"/>
<sequence length="156" mass="17214">MARCRIIRPCAKTYTQMIQNNDGHHASYSEMPSFLANFAITMTSARWRWDISYSHFLSSAKIAEQRERGAGRGNLSLTISSTNSGTVLDRCCLLLGPSCHPHHHVQFPFFQRPPPSSSSWIPSSRPKLTQSVGTASLTGAGTDSQYPPGNFRSGEI</sequence>
<evidence type="ECO:0000256" key="1">
    <source>
        <dbReference type="SAM" id="MobiDB-lite"/>
    </source>
</evidence>
<dbReference type="RefSeq" id="XP_046044169.1">
    <property type="nucleotide sequence ID" value="XM_046190694.1"/>
</dbReference>
<feature type="region of interest" description="Disordered" evidence="1">
    <location>
        <begin position="118"/>
        <end position="156"/>
    </location>
</feature>
<organism evidence="2 3">
    <name type="scientific">Fusarium redolens</name>
    <dbReference type="NCBI Taxonomy" id="48865"/>
    <lineage>
        <taxon>Eukaryota</taxon>
        <taxon>Fungi</taxon>
        <taxon>Dikarya</taxon>
        <taxon>Ascomycota</taxon>
        <taxon>Pezizomycotina</taxon>
        <taxon>Sordariomycetes</taxon>
        <taxon>Hypocreomycetidae</taxon>
        <taxon>Hypocreales</taxon>
        <taxon>Nectriaceae</taxon>
        <taxon>Fusarium</taxon>
        <taxon>Fusarium redolens species complex</taxon>
    </lineage>
</organism>
<name>A0A9P9G6A0_FUSRE</name>